<feature type="chain" id="PRO_5040783510" evidence="1">
    <location>
        <begin position="23"/>
        <end position="176"/>
    </location>
</feature>
<keyword evidence="1" id="KW-0732">Signal</keyword>
<name>A0A9W9HED4_9EURO</name>
<dbReference type="OrthoDB" id="3780330at2759"/>
<reference evidence="2" key="2">
    <citation type="journal article" date="2023" name="IMA Fungus">
        <title>Comparative genomic study of the Penicillium genus elucidates a diverse pangenome and 15 lateral gene transfer events.</title>
        <authorList>
            <person name="Petersen C."/>
            <person name="Sorensen T."/>
            <person name="Nielsen M.R."/>
            <person name="Sondergaard T.E."/>
            <person name="Sorensen J.L."/>
            <person name="Fitzpatrick D.A."/>
            <person name="Frisvad J.C."/>
            <person name="Nielsen K.L."/>
        </authorList>
    </citation>
    <scope>NUCLEOTIDE SEQUENCE</scope>
    <source>
        <strain evidence="2">IBT 22155</strain>
    </source>
</reference>
<dbReference type="AlphaFoldDB" id="A0A9W9HED4"/>
<evidence type="ECO:0000313" key="3">
    <source>
        <dbReference type="Proteomes" id="UP001149079"/>
    </source>
</evidence>
<comment type="caution">
    <text evidence="2">The sequence shown here is derived from an EMBL/GenBank/DDBJ whole genome shotgun (WGS) entry which is preliminary data.</text>
</comment>
<sequence length="176" mass="19552">MIAVVFARLIFVILCTLGTVCTVCTAWDLDKEHPPTGELGVRLDYHLARTWPTPLAKKGKQIPRTFMWSSHLTFEKDVSALEPSDLWQIAYDAYAEMEINRALYKVTGPKSTPRAMTVLAVGKEIFLASSMRGGSNFAFAYPKTKVSTSLNNAKRLSTRMGAQVQQGIKIKQAVAR</sequence>
<proteinExistence type="predicted"/>
<evidence type="ECO:0000313" key="2">
    <source>
        <dbReference type="EMBL" id="KAJ5145521.1"/>
    </source>
</evidence>
<dbReference type="RefSeq" id="XP_056525995.1">
    <property type="nucleotide sequence ID" value="XM_056660829.1"/>
</dbReference>
<protein>
    <submittedName>
        <fullName evidence="2">Uncharacterized protein</fullName>
    </submittedName>
</protein>
<reference evidence="2" key="1">
    <citation type="submission" date="2022-11" db="EMBL/GenBank/DDBJ databases">
        <authorList>
            <person name="Petersen C."/>
        </authorList>
    </citation>
    <scope>NUCLEOTIDE SEQUENCE</scope>
    <source>
        <strain evidence="2">IBT 22155</strain>
    </source>
</reference>
<dbReference type="EMBL" id="JAPQKL010000001">
    <property type="protein sequence ID" value="KAJ5145521.1"/>
    <property type="molecule type" value="Genomic_DNA"/>
</dbReference>
<accession>A0A9W9HED4</accession>
<keyword evidence="3" id="KW-1185">Reference proteome</keyword>
<dbReference type="Proteomes" id="UP001149079">
    <property type="component" value="Unassembled WGS sequence"/>
</dbReference>
<feature type="signal peptide" evidence="1">
    <location>
        <begin position="1"/>
        <end position="22"/>
    </location>
</feature>
<organism evidence="2 3">
    <name type="scientific">Penicillium bovifimosum</name>
    <dbReference type="NCBI Taxonomy" id="126998"/>
    <lineage>
        <taxon>Eukaryota</taxon>
        <taxon>Fungi</taxon>
        <taxon>Dikarya</taxon>
        <taxon>Ascomycota</taxon>
        <taxon>Pezizomycotina</taxon>
        <taxon>Eurotiomycetes</taxon>
        <taxon>Eurotiomycetidae</taxon>
        <taxon>Eurotiales</taxon>
        <taxon>Aspergillaceae</taxon>
        <taxon>Penicillium</taxon>
    </lineage>
</organism>
<gene>
    <name evidence="2" type="ORF">N7515_000085</name>
</gene>
<dbReference type="GeneID" id="81399999"/>
<evidence type="ECO:0000256" key="1">
    <source>
        <dbReference type="SAM" id="SignalP"/>
    </source>
</evidence>